<dbReference type="InterPro" id="IPR057572">
    <property type="entry name" value="NonGDSL"/>
</dbReference>
<dbReference type="SUPFAM" id="SSF52266">
    <property type="entry name" value="SGNH hydrolase"/>
    <property type="match status" value="1"/>
</dbReference>
<proteinExistence type="predicted"/>
<name>A0A848ECX5_9PROT</name>
<keyword evidence="1" id="KW-0732">Signal</keyword>
<dbReference type="GO" id="GO:0016788">
    <property type="term" value="F:hydrolase activity, acting on ester bonds"/>
    <property type="evidence" value="ECO:0007669"/>
    <property type="project" value="UniProtKB-ARBA"/>
</dbReference>
<dbReference type="RefSeq" id="WP_170054128.1">
    <property type="nucleotide sequence ID" value="NZ_JABBKX010000003.1"/>
</dbReference>
<dbReference type="Pfam" id="PF25182">
    <property type="entry name" value="NonGDSL"/>
    <property type="match status" value="1"/>
</dbReference>
<feature type="chain" id="PRO_5032636962" description="SGNH/GDSL hydrolase family protein" evidence="1">
    <location>
        <begin position="20"/>
        <end position="245"/>
    </location>
</feature>
<reference evidence="2 3" key="1">
    <citation type="submission" date="2020-03" db="EMBL/GenBank/DDBJ databases">
        <authorList>
            <person name="Sun Q."/>
        </authorList>
    </citation>
    <scope>NUCLEOTIDE SEQUENCE [LARGE SCALE GENOMIC DNA]</scope>
    <source>
        <strain evidence="2 3">JC162</strain>
    </source>
</reference>
<evidence type="ECO:0000313" key="2">
    <source>
        <dbReference type="EMBL" id="NMJ41896.1"/>
    </source>
</evidence>
<gene>
    <name evidence="2" type="ORF">GWK16_11645</name>
</gene>
<evidence type="ECO:0000256" key="1">
    <source>
        <dbReference type="SAM" id="SignalP"/>
    </source>
</evidence>
<comment type="caution">
    <text evidence="2">The sequence shown here is derived from an EMBL/GenBank/DDBJ whole genome shotgun (WGS) entry which is preliminary data.</text>
</comment>
<evidence type="ECO:0008006" key="4">
    <source>
        <dbReference type="Google" id="ProtNLM"/>
    </source>
</evidence>
<dbReference type="Proteomes" id="UP000548582">
    <property type="component" value="Unassembled WGS sequence"/>
</dbReference>
<feature type="signal peptide" evidence="1">
    <location>
        <begin position="1"/>
        <end position="19"/>
    </location>
</feature>
<protein>
    <recommendedName>
        <fullName evidence="4">SGNH/GDSL hydrolase family protein</fullName>
    </recommendedName>
</protein>
<dbReference type="EMBL" id="JABBKX010000003">
    <property type="protein sequence ID" value="NMJ41896.1"/>
    <property type="molecule type" value="Genomic_DNA"/>
</dbReference>
<accession>A0A848ECX5</accession>
<sequence length="245" mass="26099">MLRALALLTGLILALPALASTAAPGCGAPTELLQSPPLRATATGIATGRLAILAVGSASVTGAGVSNPAAAWPVRLEALLRERRPDLDLRFEVLGRRGATAAEQWAMIETALRGGRYDLVIWQVGATEAVRGLPMDDLVAAVGQGLERLSARGIDAVLMGLQFSRFLRANADVDPYRDALRITAATAGAGYFPRYDIMRAWAESGTVDVERAPRDRRAAEADRLNDCLARALALFIRDGVEEARR</sequence>
<dbReference type="InterPro" id="IPR036514">
    <property type="entry name" value="SGNH_hydro_sf"/>
</dbReference>
<organism evidence="2 3">
    <name type="scientific">Neoroseomonas marina</name>
    <dbReference type="NCBI Taxonomy" id="1232220"/>
    <lineage>
        <taxon>Bacteria</taxon>
        <taxon>Pseudomonadati</taxon>
        <taxon>Pseudomonadota</taxon>
        <taxon>Alphaproteobacteria</taxon>
        <taxon>Acetobacterales</taxon>
        <taxon>Acetobacteraceae</taxon>
        <taxon>Neoroseomonas</taxon>
    </lineage>
</organism>
<evidence type="ECO:0000313" key="3">
    <source>
        <dbReference type="Proteomes" id="UP000548582"/>
    </source>
</evidence>
<keyword evidence="3" id="KW-1185">Reference proteome</keyword>
<dbReference type="Gene3D" id="3.40.50.1110">
    <property type="entry name" value="SGNH hydrolase"/>
    <property type="match status" value="1"/>
</dbReference>
<dbReference type="AlphaFoldDB" id="A0A848ECX5"/>